<evidence type="ECO:0000313" key="12">
    <source>
        <dbReference type="Proteomes" id="UP000501982"/>
    </source>
</evidence>
<dbReference type="EMBL" id="QSJN01000014">
    <property type="protein sequence ID" value="RHD71823.1"/>
    <property type="molecule type" value="Genomic_DNA"/>
</dbReference>
<evidence type="ECO:0000313" key="1">
    <source>
        <dbReference type="EMBL" id="CUQ41420.1"/>
    </source>
</evidence>
<evidence type="ECO:0000313" key="8">
    <source>
        <dbReference type="Proteomes" id="UP000284660"/>
    </source>
</evidence>
<dbReference type="AlphaFoldDB" id="A0A174WB40"/>
<organism evidence="1 7">
    <name type="scientific">Parabacteroides distasonis</name>
    <dbReference type="NCBI Taxonomy" id="823"/>
    <lineage>
        <taxon>Bacteria</taxon>
        <taxon>Pseudomonadati</taxon>
        <taxon>Bacteroidota</taxon>
        <taxon>Bacteroidia</taxon>
        <taxon>Bacteroidales</taxon>
        <taxon>Tannerellaceae</taxon>
        <taxon>Parabacteroides</taxon>
    </lineage>
</organism>
<reference evidence="9 10" key="3">
    <citation type="journal article" date="2019" name="Nat. Med.">
        <title>A library of human gut bacterial isolates paired with longitudinal multiomics data enables mechanistic microbiome research.</title>
        <authorList>
            <person name="Poyet M."/>
            <person name="Groussin M."/>
            <person name="Gibbons S.M."/>
            <person name="Avila-Pacheco J."/>
            <person name="Jiang X."/>
            <person name="Kearney S.M."/>
            <person name="Perrotta A.R."/>
            <person name="Berdy B."/>
            <person name="Zhao S."/>
            <person name="Lieberman T.D."/>
            <person name="Swanson P.K."/>
            <person name="Smith M."/>
            <person name="Roesemann S."/>
            <person name="Alexander J.E."/>
            <person name="Rich S.A."/>
            <person name="Livny J."/>
            <person name="Vlamakis H."/>
            <person name="Clish C."/>
            <person name="Bullock K."/>
            <person name="Deik A."/>
            <person name="Scott J."/>
            <person name="Pierce K.A."/>
            <person name="Xavier R.J."/>
            <person name="Alm E.J."/>
        </authorList>
    </citation>
    <scope>NUCLEOTIDE SEQUENCE [LARGE SCALE GENOMIC DNA]</scope>
    <source>
        <strain evidence="3 11">BIOML-A10</strain>
        <strain evidence="2 10">BIOML-A11</strain>
        <strain evidence="4 9">BIOML-A32</strain>
    </source>
</reference>
<proteinExistence type="predicted"/>
<reference evidence="1 7" key="1">
    <citation type="submission" date="2015-09" db="EMBL/GenBank/DDBJ databases">
        <authorList>
            <consortium name="Pathogen Informatics"/>
        </authorList>
    </citation>
    <scope>NUCLEOTIDE SEQUENCE [LARGE SCALE GENOMIC DNA]</scope>
    <source>
        <strain evidence="1 7">2789STDY5834948</strain>
    </source>
</reference>
<dbReference type="Proteomes" id="UP000284660">
    <property type="component" value="Unassembled WGS sequence"/>
</dbReference>
<reference evidence="5 12" key="4">
    <citation type="submission" date="2020-04" db="EMBL/GenBank/DDBJ databases">
        <title>Complete Genomes and Methylome analysis of CBBP consortium that reverse antibiotic-induced susceptibility to vancomycin-resistant Enterococcus faecium infection.</title>
        <authorList>
            <person name="Fomenkov A."/>
            <person name="Zhang Z."/>
            <person name="Pamer E."/>
            <person name="Roberts R.J."/>
        </authorList>
    </citation>
    <scope>NUCLEOTIDE SEQUENCE [LARGE SCALE GENOMIC DNA]</scope>
    <source>
        <strain evidence="12">CBBP</strain>
        <strain evidence="5">CBBP-1</strain>
    </source>
</reference>
<evidence type="ECO:0000313" key="2">
    <source>
        <dbReference type="EMBL" id="MRY84298.1"/>
    </source>
</evidence>
<dbReference type="EMBL" id="CP051672">
    <property type="protein sequence ID" value="QJE30345.1"/>
    <property type="molecule type" value="Genomic_DNA"/>
</dbReference>
<evidence type="ECO:0000313" key="5">
    <source>
        <dbReference type="EMBL" id="QJE30345.1"/>
    </source>
</evidence>
<dbReference type="EMBL" id="CZBM01000011">
    <property type="protein sequence ID" value="CUQ41420.1"/>
    <property type="molecule type" value="Genomic_DNA"/>
</dbReference>
<dbReference type="Proteomes" id="UP000471216">
    <property type="component" value="Unassembled WGS sequence"/>
</dbReference>
<sequence length="214" mass="24969">MNTSLFKYLMLSMFSLVFFCTCDKDDELSGEEFRVTMENRFFSIKTSKTFTKKDGSTEIMQEGKSYLADSPSTIWFHDSKLYIPIQISSKDTLWQKWNAYQREKGLGNILLLVGHKYMYESQGNGLITPDQLLVHEQLGGRFYLKTDGDNLLHATILYPDDIADDDTIFPKSEFYYQEELSPDKNVSLEYHVYDSDEEAIAYIIEQMKDWKPSE</sequence>
<dbReference type="EMBL" id="WKMC01000002">
    <property type="protein sequence ID" value="MRZ49387.1"/>
    <property type="molecule type" value="Genomic_DNA"/>
</dbReference>
<evidence type="ECO:0000313" key="7">
    <source>
        <dbReference type="Proteomes" id="UP000095332"/>
    </source>
</evidence>
<reference evidence="6 8" key="2">
    <citation type="submission" date="2018-08" db="EMBL/GenBank/DDBJ databases">
        <title>A genome reference for cultivated species of the human gut microbiota.</title>
        <authorList>
            <person name="Zou Y."/>
            <person name="Xue W."/>
            <person name="Luo G."/>
        </authorList>
    </citation>
    <scope>NUCLEOTIDE SEQUENCE [LARGE SCALE GENOMIC DNA]</scope>
    <source>
        <strain evidence="6 8">AM30-4</strain>
    </source>
</reference>
<evidence type="ECO:0000313" key="6">
    <source>
        <dbReference type="EMBL" id="RHD71823.1"/>
    </source>
</evidence>
<dbReference type="Proteomes" id="UP000450599">
    <property type="component" value="Unassembled WGS sequence"/>
</dbReference>
<evidence type="ECO:0000313" key="10">
    <source>
        <dbReference type="Proteomes" id="UP000450599"/>
    </source>
</evidence>
<gene>
    <name evidence="6" type="ORF">DW782_17970</name>
    <name evidence="1" type="ORF">ERS852560_02741</name>
    <name evidence="3" type="ORF">GKD54_14110</name>
    <name evidence="2" type="ORF">GKD58_08540</name>
    <name evidence="4" type="ORF">GKD66_03835</name>
    <name evidence="5" type="ORF">HHO38_19560</name>
</gene>
<evidence type="ECO:0000313" key="4">
    <source>
        <dbReference type="EMBL" id="MRZ49387.1"/>
    </source>
</evidence>
<protein>
    <submittedName>
        <fullName evidence="1">Uncharacterized protein</fullName>
    </submittedName>
</protein>
<dbReference type="EMBL" id="WKMW01000007">
    <property type="protein sequence ID" value="MRY84298.1"/>
    <property type="molecule type" value="Genomic_DNA"/>
</dbReference>
<dbReference type="Proteomes" id="UP000501982">
    <property type="component" value="Chromosome"/>
</dbReference>
<accession>A0A174WB40</accession>
<evidence type="ECO:0000313" key="9">
    <source>
        <dbReference type="Proteomes" id="UP000441358"/>
    </source>
</evidence>
<dbReference type="EMBL" id="WKMX01000012">
    <property type="protein sequence ID" value="MRZ07321.1"/>
    <property type="molecule type" value="Genomic_DNA"/>
</dbReference>
<evidence type="ECO:0000313" key="3">
    <source>
        <dbReference type="EMBL" id="MRZ07321.1"/>
    </source>
</evidence>
<name>A0A174WB40_PARDI</name>
<dbReference type="Proteomes" id="UP000441358">
    <property type="component" value="Unassembled WGS sequence"/>
</dbReference>
<evidence type="ECO:0000313" key="11">
    <source>
        <dbReference type="Proteomes" id="UP000471216"/>
    </source>
</evidence>
<dbReference type="Proteomes" id="UP000095332">
    <property type="component" value="Unassembled WGS sequence"/>
</dbReference>
<dbReference type="RefSeq" id="WP_008772734.1">
    <property type="nucleotide sequence ID" value="NZ_CAJSZN010000010.1"/>
</dbReference>